<proteinExistence type="predicted"/>
<reference evidence="3" key="1">
    <citation type="submission" date="2019-06" db="EMBL/GenBank/DDBJ databases">
        <authorList>
            <person name="Murdoch R.W."/>
            <person name="Fathepure B."/>
        </authorList>
    </citation>
    <scope>NUCLEOTIDE SEQUENCE</scope>
</reference>
<dbReference type="InterPro" id="IPR050963">
    <property type="entry name" value="Sirohydro_Cobaltochel/CbiX"/>
</dbReference>
<dbReference type="Pfam" id="PF01903">
    <property type="entry name" value="CbiX"/>
    <property type="match status" value="1"/>
</dbReference>
<dbReference type="GO" id="GO:0016852">
    <property type="term" value="F:sirohydrochlorin cobaltochelatase activity"/>
    <property type="evidence" value="ECO:0007669"/>
    <property type="project" value="UniProtKB-EC"/>
</dbReference>
<dbReference type="EC" id="4.99.1.3" evidence="3"/>
<dbReference type="PANTHER" id="PTHR33542">
    <property type="entry name" value="SIROHYDROCHLORIN FERROCHELATASE, CHLOROPLASTIC"/>
    <property type="match status" value="1"/>
</dbReference>
<dbReference type="AlphaFoldDB" id="A0A5B8RCR9"/>
<keyword evidence="2 3" id="KW-0456">Lyase</keyword>
<dbReference type="GO" id="GO:0046872">
    <property type="term" value="F:metal ion binding"/>
    <property type="evidence" value="ECO:0007669"/>
    <property type="project" value="UniProtKB-KW"/>
</dbReference>
<dbReference type="EMBL" id="MN079084">
    <property type="protein sequence ID" value="QEA04487.1"/>
    <property type="molecule type" value="Genomic_DNA"/>
</dbReference>
<dbReference type="Gene3D" id="3.40.50.1400">
    <property type="match status" value="1"/>
</dbReference>
<dbReference type="PANTHER" id="PTHR33542:SF3">
    <property type="entry name" value="SIROHYDROCHLORIN FERROCHELATASE, CHLOROPLASTIC"/>
    <property type="match status" value="1"/>
</dbReference>
<evidence type="ECO:0000256" key="1">
    <source>
        <dbReference type="ARBA" id="ARBA00022723"/>
    </source>
</evidence>
<accession>A0A5B8RCR9</accession>
<organism evidence="3">
    <name type="scientific">uncultured organism</name>
    <dbReference type="NCBI Taxonomy" id="155900"/>
    <lineage>
        <taxon>unclassified sequences</taxon>
        <taxon>environmental samples</taxon>
    </lineage>
</organism>
<dbReference type="InterPro" id="IPR002762">
    <property type="entry name" value="CbiX-like"/>
</dbReference>
<dbReference type="SUPFAM" id="SSF53800">
    <property type="entry name" value="Chelatase"/>
    <property type="match status" value="1"/>
</dbReference>
<dbReference type="CDD" id="cd03416">
    <property type="entry name" value="CbiX_SirB_N"/>
    <property type="match status" value="1"/>
</dbReference>
<evidence type="ECO:0000313" key="3">
    <source>
        <dbReference type="EMBL" id="QEA04487.1"/>
    </source>
</evidence>
<sequence length="125" mass="13479">MSGVDGLRSLLILAHGSRREASNDEVRGLATAVAARMDGRYDRVGCAFLELAEPDIAAAIEREIEVGCDEIVCLPYFLSAGRHVAEDIPAIIEAARERHPGVRVSLERYLGAQNRLAALIADVVP</sequence>
<protein>
    <submittedName>
        <fullName evidence="3">Sirohydrochlorin cobaltochelatase</fullName>
        <ecNumber evidence="3">4.99.1.3</ecNumber>
    </submittedName>
</protein>
<gene>
    <name evidence="3" type="primary">cbiX</name>
    <name evidence="3" type="ORF">KBTEX_00795</name>
</gene>
<name>A0A5B8RCR9_9ZZZZ</name>
<evidence type="ECO:0000256" key="2">
    <source>
        <dbReference type="ARBA" id="ARBA00023239"/>
    </source>
</evidence>
<keyword evidence="1" id="KW-0479">Metal-binding</keyword>